<comment type="caution">
    <text evidence="2">The sequence shown here is derived from an EMBL/GenBank/DDBJ whole genome shotgun (WGS) entry which is preliminary data.</text>
</comment>
<dbReference type="EMBL" id="JACSQM010000004">
    <property type="protein sequence ID" value="MBD7964799.1"/>
    <property type="molecule type" value="Genomic_DNA"/>
</dbReference>
<dbReference type="Proteomes" id="UP000603641">
    <property type="component" value="Unassembled WGS sequence"/>
</dbReference>
<keyword evidence="1" id="KW-0472">Membrane</keyword>
<dbReference type="RefSeq" id="WP_191754052.1">
    <property type="nucleotide sequence ID" value="NZ_JACSQM010000004.1"/>
</dbReference>
<keyword evidence="1" id="KW-0812">Transmembrane</keyword>
<protein>
    <recommendedName>
        <fullName evidence="4">YesK-like protein</fullName>
    </recommendedName>
</protein>
<name>A0ABR8SNX7_9BACL</name>
<accession>A0ABR8SNX7</accession>
<keyword evidence="3" id="KW-1185">Reference proteome</keyword>
<reference evidence="2 3" key="1">
    <citation type="submission" date="2020-08" db="EMBL/GenBank/DDBJ databases">
        <title>A Genomic Blueprint of the Chicken Gut Microbiome.</title>
        <authorList>
            <person name="Gilroy R."/>
            <person name="Ravi A."/>
            <person name="Getino M."/>
            <person name="Pursley I."/>
            <person name="Horton D.L."/>
            <person name="Alikhan N.-F."/>
            <person name="Baker D."/>
            <person name="Gharbi K."/>
            <person name="Hall N."/>
            <person name="Watson M."/>
            <person name="Adriaenssens E.M."/>
            <person name="Foster-Nyarko E."/>
            <person name="Jarju S."/>
            <person name="Secka A."/>
            <person name="Antonio M."/>
            <person name="Oren A."/>
            <person name="Chaudhuri R."/>
            <person name="La Ragione R.M."/>
            <person name="Hildebrand F."/>
            <person name="Pallen M.J."/>
        </authorList>
    </citation>
    <scope>NUCLEOTIDE SEQUENCE [LARGE SCALE GENOMIC DNA]</scope>
    <source>
        <strain evidence="2 3">Sa2CUA10</strain>
    </source>
</reference>
<evidence type="ECO:0000313" key="3">
    <source>
        <dbReference type="Proteomes" id="UP000603641"/>
    </source>
</evidence>
<evidence type="ECO:0008006" key="4">
    <source>
        <dbReference type="Google" id="ProtNLM"/>
    </source>
</evidence>
<evidence type="ECO:0000256" key="1">
    <source>
        <dbReference type="SAM" id="Phobius"/>
    </source>
</evidence>
<feature type="transmembrane region" description="Helical" evidence="1">
    <location>
        <begin position="34"/>
        <end position="51"/>
    </location>
</feature>
<feature type="transmembrane region" description="Helical" evidence="1">
    <location>
        <begin position="6"/>
        <end position="22"/>
    </location>
</feature>
<feature type="transmembrane region" description="Helical" evidence="1">
    <location>
        <begin position="63"/>
        <end position="88"/>
    </location>
</feature>
<proteinExistence type="predicted"/>
<keyword evidence="1" id="KW-1133">Transmembrane helix</keyword>
<evidence type="ECO:0000313" key="2">
    <source>
        <dbReference type="EMBL" id="MBD7964799.1"/>
    </source>
</evidence>
<organism evidence="2 3">
    <name type="scientific">Fictibacillus norfolkensis</name>
    <dbReference type="NCBI Taxonomy" id="2762233"/>
    <lineage>
        <taxon>Bacteria</taxon>
        <taxon>Bacillati</taxon>
        <taxon>Bacillota</taxon>
        <taxon>Bacilli</taxon>
        <taxon>Bacillales</taxon>
        <taxon>Fictibacillaceae</taxon>
        <taxon>Fictibacillus</taxon>
    </lineage>
</organism>
<sequence>MDTMKTIITFVMLVLSFILLYLTRKHKNKKKSAFLMIGLLISALPLTYTLYDDYKNEYIGANIGLGLAFLLTWVITGTVFIVAMIKLIRARR</sequence>
<gene>
    <name evidence="2" type="ORF">H9648_12115</name>
</gene>